<keyword evidence="8 12" id="KW-0413">Isomerase</keyword>
<feature type="region of interest" description="Disordered" evidence="9">
    <location>
        <begin position="283"/>
        <end position="304"/>
    </location>
</feature>
<dbReference type="Gene3D" id="3.10.50.40">
    <property type="match status" value="1"/>
</dbReference>
<dbReference type="SUPFAM" id="SSF54534">
    <property type="entry name" value="FKBP-like"/>
    <property type="match status" value="1"/>
</dbReference>
<dbReference type="PROSITE" id="PS01096">
    <property type="entry name" value="PPIC_PPIASE_1"/>
    <property type="match status" value="1"/>
</dbReference>
<dbReference type="EMBL" id="QJTE01000002">
    <property type="protein sequence ID" value="PYE84428.1"/>
    <property type="molecule type" value="Genomic_DNA"/>
</dbReference>
<feature type="compositionally biased region" description="Low complexity" evidence="9">
    <location>
        <begin position="26"/>
        <end position="39"/>
    </location>
</feature>
<dbReference type="SUPFAM" id="SSF109998">
    <property type="entry name" value="Triger factor/SurA peptide-binding domain-like"/>
    <property type="match status" value="1"/>
</dbReference>
<dbReference type="InterPro" id="IPR050245">
    <property type="entry name" value="PrsA_foldase"/>
</dbReference>
<comment type="similarity">
    <text evidence="2">Belongs to the PpiC/parvulin rotamase family.</text>
</comment>
<dbReference type="InterPro" id="IPR000297">
    <property type="entry name" value="PPIase_PpiC"/>
</dbReference>
<gene>
    <name evidence="12" type="ORF">DFP88_102227</name>
</gene>
<dbReference type="PANTHER" id="PTHR47245:SF2">
    <property type="entry name" value="PEPTIDYL-PROLYL CIS-TRANS ISOMERASE HP_0175-RELATED"/>
    <property type="match status" value="1"/>
</dbReference>
<evidence type="ECO:0000256" key="7">
    <source>
        <dbReference type="ARBA" id="ARBA00031484"/>
    </source>
</evidence>
<evidence type="ECO:0000259" key="11">
    <source>
        <dbReference type="PROSITE" id="PS50198"/>
    </source>
</evidence>
<evidence type="ECO:0000313" key="13">
    <source>
        <dbReference type="Proteomes" id="UP000248311"/>
    </source>
</evidence>
<dbReference type="InterPro" id="IPR046357">
    <property type="entry name" value="PPIase_dom_sf"/>
</dbReference>
<evidence type="ECO:0000256" key="4">
    <source>
        <dbReference type="ARBA" id="ARBA00018370"/>
    </source>
</evidence>
<keyword evidence="10" id="KW-0732">Signal</keyword>
<dbReference type="PANTHER" id="PTHR47245">
    <property type="entry name" value="PEPTIDYLPROLYL ISOMERASE"/>
    <property type="match status" value="1"/>
</dbReference>
<dbReference type="InterPro" id="IPR023058">
    <property type="entry name" value="PPIase_PpiC_CS"/>
</dbReference>
<keyword evidence="5 8" id="KW-0697">Rotamase</keyword>
<feature type="signal peptide" evidence="10">
    <location>
        <begin position="1"/>
        <end position="22"/>
    </location>
</feature>
<evidence type="ECO:0000256" key="9">
    <source>
        <dbReference type="SAM" id="MobiDB-lite"/>
    </source>
</evidence>
<evidence type="ECO:0000256" key="6">
    <source>
        <dbReference type="ARBA" id="ARBA00030642"/>
    </source>
</evidence>
<dbReference type="RefSeq" id="WP_181418569.1">
    <property type="nucleotide sequence ID" value="NZ_QJTE01000002.1"/>
</dbReference>
<evidence type="ECO:0000256" key="5">
    <source>
        <dbReference type="ARBA" id="ARBA00023110"/>
    </source>
</evidence>
<organism evidence="12 13">
    <name type="scientific">Pseudoroseicyclus aestuarii</name>
    <dbReference type="NCBI Taxonomy" id="1795041"/>
    <lineage>
        <taxon>Bacteria</taxon>
        <taxon>Pseudomonadati</taxon>
        <taxon>Pseudomonadota</taxon>
        <taxon>Alphaproteobacteria</taxon>
        <taxon>Rhodobacterales</taxon>
        <taxon>Paracoccaceae</taxon>
        <taxon>Pseudoroseicyclus</taxon>
    </lineage>
</organism>
<comment type="caution">
    <text evidence="12">The sequence shown here is derived from an EMBL/GenBank/DDBJ whole genome shotgun (WGS) entry which is preliminary data.</text>
</comment>
<feature type="domain" description="PpiC" evidence="11">
    <location>
        <begin position="157"/>
        <end position="247"/>
    </location>
</feature>
<dbReference type="EC" id="5.2.1.8" evidence="3"/>
<evidence type="ECO:0000256" key="3">
    <source>
        <dbReference type="ARBA" id="ARBA00013194"/>
    </source>
</evidence>
<dbReference type="PROSITE" id="PS50198">
    <property type="entry name" value="PPIC_PPIASE_2"/>
    <property type="match status" value="1"/>
</dbReference>
<dbReference type="Pfam" id="PF00639">
    <property type="entry name" value="Rotamase"/>
    <property type="match status" value="1"/>
</dbReference>
<evidence type="ECO:0000256" key="10">
    <source>
        <dbReference type="SAM" id="SignalP"/>
    </source>
</evidence>
<evidence type="ECO:0000256" key="8">
    <source>
        <dbReference type="PROSITE-ProRule" id="PRU00278"/>
    </source>
</evidence>
<accession>A0A318T7Q8</accession>
<dbReference type="InterPro" id="IPR027304">
    <property type="entry name" value="Trigger_fact/SurA_dom_sf"/>
</dbReference>
<evidence type="ECO:0000256" key="2">
    <source>
        <dbReference type="ARBA" id="ARBA00007656"/>
    </source>
</evidence>
<feature type="region of interest" description="Disordered" evidence="9">
    <location>
        <begin position="22"/>
        <end position="52"/>
    </location>
</feature>
<evidence type="ECO:0000256" key="1">
    <source>
        <dbReference type="ARBA" id="ARBA00000971"/>
    </source>
</evidence>
<dbReference type="Proteomes" id="UP000248311">
    <property type="component" value="Unassembled WGS sequence"/>
</dbReference>
<reference evidence="12 13" key="1">
    <citation type="submission" date="2018-06" db="EMBL/GenBank/DDBJ databases">
        <title>Genomic Encyclopedia of Type Strains, Phase III (KMG-III): the genomes of soil and plant-associated and newly described type strains.</title>
        <authorList>
            <person name="Whitman W."/>
        </authorList>
    </citation>
    <scope>NUCLEOTIDE SEQUENCE [LARGE SCALE GENOMIC DNA]</scope>
    <source>
        <strain evidence="12 13">CECT 9025</strain>
    </source>
</reference>
<feature type="chain" id="PRO_5016371609" description="Parvulin-like PPIase" evidence="10">
    <location>
        <begin position="23"/>
        <end position="304"/>
    </location>
</feature>
<dbReference type="AlphaFoldDB" id="A0A318T7Q8"/>
<sequence length="304" mass="32661">MNYRSLSLAAILAAGTAMPALAQDDTATTETEATTTEAESTGGDEAQSTASASDVVVTVNGTEITLGEMIIARNQLPAQYQQLPPEALFDGLVNQIVQQQVLADTVDGTPERVEFALSNERRSLLAGEAVNALMGEGPSDEELQAAYDEAFADVEPVTEYHARHILVDTQDEATAVIERLNAGEDFDAVAQEVSTDTGSGAQGGDLGWFADGMMVQPFQDAVSELEPGEMSEPVETQFGWHVIELQDTRMQEAPSLDEVRDQLTQQIQQQQVEDRLAELEGEAEITRNEDIAPSALSDTSLLAD</sequence>
<keyword evidence="13" id="KW-1185">Reference proteome</keyword>
<protein>
    <recommendedName>
        <fullName evidence="4">Parvulin-like PPIase</fullName>
        <ecNumber evidence="3">5.2.1.8</ecNumber>
    </recommendedName>
    <alternativeName>
        <fullName evidence="6">Peptidyl-prolyl cis-trans isomerase plp</fullName>
    </alternativeName>
    <alternativeName>
        <fullName evidence="7">Rotamase plp</fullName>
    </alternativeName>
</protein>
<evidence type="ECO:0000313" key="12">
    <source>
        <dbReference type="EMBL" id="PYE84428.1"/>
    </source>
</evidence>
<proteinExistence type="inferred from homology"/>
<dbReference type="GO" id="GO:0003755">
    <property type="term" value="F:peptidyl-prolyl cis-trans isomerase activity"/>
    <property type="evidence" value="ECO:0007669"/>
    <property type="project" value="UniProtKB-KW"/>
</dbReference>
<comment type="catalytic activity">
    <reaction evidence="1">
        <text>[protein]-peptidylproline (omega=180) = [protein]-peptidylproline (omega=0)</text>
        <dbReference type="Rhea" id="RHEA:16237"/>
        <dbReference type="Rhea" id="RHEA-COMP:10747"/>
        <dbReference type="Rhea" id="RHEA-COMP:10748"/>
        <dbReference type="ChEBI" id="CHEBI:83833"/>
        <dbReference type="ChEBI" id="CHEBI:83834"/>
        <dbReference type="EC" id="5.2.1.8"/>
    </reaction>
</comment>
<name>A0A318T7Q8_9RHOB</name>